<accession>A0ABD2CFH9</accession>
<dbReference type="AlphaFoldDB" id="A0ABD2CFH9"/>
<evidence type="ECO:0000313" key="2">
    <source>
        <dbReference type="Proteomes" id="UP001607303"/>
    </source>
</evidence>
<reference evidence="1 2" key="1">
    <citation type="journal article" date="2024" name="Ann. Entomol. Soc. Am.">
        <title>Genomic analyses of the southern and eastern yellowjacket wasps (Hymenoptera: Vespidae) reveal evolutionary signatures of social life.</title>
        <authorList>
            <person name="Catto M.A."/>
            <person name="Caine P.B."/>
            <person name="Orr S.E."/>
            <person name="Hunt B.G."/>
            <person name="Goodisman M.A.D."/>
        </authorList>
    </citation>
    <scope>NUCLEOTIDE SEQUENCE [LARGE SCALE GENOMIC DNA]</scope>
    <source>
        <strain evidence="1">232</strain>
        <tissue evidence="1">Head and thorax</tissue>
    </source>
</reference>
<comment type="caution">
    <text evidence="1">The sequence shown here is derived from an EMBL/GenBank/DDBJ whole genome shotgun (WGS) entry which is preliminary data.</text>
</comment>
<dbReference type="EMBL" id="JAYRBN010000053">
    <property type="protein sequence ID" value="KAL2743829.1"/>
    <property type="molecule type" value="Genomic_DNA"/>
</dbReference>
<protein>
    <submittedName>
        <fullName evidence="1">Uncharacterized protein</fullName>
    </submittedName>
</protein>
<gene>
    <name evidence="1" type="ORF">V1477_007705</name>
</gene>
<evidence type="ECO:0000313" key="1">
    <source>
        <dbReference type="EMBL" id="KAL2743829.1"/>
    </source>
</evidence>
<keyword evidence="2" id="KW-1185">Reference proteome</keyword>
<organism evidence="1 2">
    <name type="scientific">Vespula maculifrons</name>
    <name type="common">Eastern yellow jacket</name>
    <name type="synonym">Wasp</name>
    <dbReference type="NCBI Taxonomy" id="7453"/>
    <lineage>
        <taxon>Eukaryota</taxon>
        <taxon>Metazoa</taxon>
        <taxon>Ecdysozoa</taxon>
        <taxon>Arthropoda</taxon>
        <taxon>Hexapoda</taxon>
        <taxon>Insecta</taxon>
        <taxon>Pterygota</taxon>
        <taxon>Neoptera</taxon>
        <taxon>Endopterygota</taxon>
        <taxon>Hymenoptera</taxon>
        <taxon>Apocrita</taxon>
        <taxon>Aculeata</taxon>
        <taxon>Vespoidea</taxon>
        <taxon>Vespidae</taxon>
        <taxon>Vespinae</taxon>
        <taxon>Vespula</taxon>
    </lineage>
</organism>
<proteinExistence type="predicted"/>
<dbReference type="Proteomes" id="UP001607303">
    <property type="component" value="Unassembled WGS sequence"/>
</dbReference>
<sequence>MKKINCPRVTCTLSTQGPVQWWHYNGPNRCSKKVKTLNHILYSNIENLISEVSTFLNEAKSLYNPIANSKLSPINFRKPTHALRTDQPI</sequence>
<name>A0ABD2CFH9_VESMC</name>